<feature type="region of interest" description="Disordered" evidence="1">
    <location>
        <begin position="1214"/>
        <end position="1240"/>
    </location>
</feature>
<feature type="region of interest" description="Disordered" evidence="1">
    <location>
        <begin position="455"/>
        <end position="474"/>
    </location>
</feature>
<feature type="compositionally biased region" description="Basic and acidic residues" evidence="1">
    <location>
        <begin position="203"/>
        <end position="233"/>
    </location>
</feature>
<name>A0A6I8UVG3_DROPS</name>
<dbReference type="Proteomes" id="UP000001819">
    <property type="component" value="Chromosome 3"/>
</dbReference>
<reference evidence="2" key="1">
    <citation type="submission" date="2024-06" db="UniProtKB">
        <authorList>
            <consortium name="RefSeq"/>
        </authorList>
    </citation>
    <scope>NUCLEOTIDE SEQUENCE [LARGE SCALE GENOMIC DNA]</scope>
    <source>
        <strain evidence="2">MV2-25</strain>
    </source>
</reference>
<feature type="compositionally biased region" description="Gly residues" evidence="1">
    <location>
        <begin position="819"/>
        <end position="829"/>
    </location>
</feature>
<proteinExistence type="predicted"/>
<protein>
    <submittedName>
        <fullName evidence="3">Uncharacterized protein blo</fullName>
    </submittedName>
</protein>
<feature type="region of interest" description="Disordered" evidence="1">
    <location>
        <begin position="1"/>
        <end position="312"/>
    </location>
</feature>
<feature type="compositionally biased region" description="Polar residues" evidence="1">
    <location>
        <begin position="1006"/>
        <end position="1035"/>
    </location>
</feature>
<reference evidence="3" key="2">
    <citation type="submission" date="2025-08" db="UniProtKB">
        <authorList>
            <consortium name="RefSeq"/>
        </authorList>
    </citation>
    <scope>IDENTIFICATION</scope>
    <source>
        <strain evidence="3">MV-25-SWS-2005</strain>
        <tissue evidence="3">Whole body</tissue>
    </source>
</reference>
<feature type="compositionally biased region" description="Basic and acidic residues" evidence="1">
    <location>
        <begin position="669"/>
        <end position="692"/>
    </location>
</feature>
<dbReference type="InParanoid" id="A0A6I8UVG3"/>
<feature type="compositionally biased region" description="Low complexity" evidence="1">
    <location>
        <begin position="650"/>
        <end position="660"/>
    </location>
</feature>
<dbReference type="RefSeq" id="XP_001361534.5">
    <property type="nucleotide sequence ID" value="XM_001361497.5"/>
</dbReference>
<evidence type="ECO:0000256" key="1">
    <source>
        <dbReference type="SAM" id="MobiDB-lite"/>
    </source>
</evidence>
<feature type="compositionally biased region" description="Basic and acidic residues" evidence="1">
    <location>
        <begin position="147"/>
        <end position="168"/>
    </location>
</feature>
<feature type="region of interest" description="Disordered" evidence="1">
    <location>
        <begin position="548"/>
        <end position="692"/>
    </location>
</feature>
<feature type="compositionally biased region" description="Polar residues" evidence="1">
    <location>
        <begin position="1324"/>
        <end position="1335"/>
    </location>
</feature>
<feature type="region of interest" description="Disordered" evidence="1">
    <location>
        <begin position="329"/>
        <end position="450"/>
    </location>
</feature>
<feature type="compositionally biased region" description="Basic and acidic residues" evidence="1">
    <location>
        <begin position="854"/>
        <end position="900"/>
    </location>
</feature>
<dbReference type="KEGG" id="dpo:4805072"/>
<feature type="compositionally biased region" description="Basic and acidic residues" evidence="1">
    <location>
        <begin position="946"/>
        <end position="964"/>
    </location>
</feature>
<feature type="compositionally biased region" description="Polar residues" evidence="1">
    <location>
        <begin position="969"/>
        <end position="981"/>
    </location>
</feature>
<gene>
    <name evidence="3" type="primary">blo</name>
</gene>
<accession>A0A6I8UVG3</accession>
<feature type="region of interest" description="Disordered" evidence="1">
    <location>
        <begin position="1255"/>
        <end position="1335"/>
    </location>
</feature>
<feature type="compositionally biased region" description="Basic and acidic residues" evidence="1">
    <location>
        <begin position="355"/>
        <end position="374"/>
    </location>
</feature>
<organism evidence="2 3">
    <name type="scientific">Drosophila pseudoobscura pseudoobscura</name>
    <name type="common">Fruit fly</name>
    <dbReference type="NCBI Taxonomy" id="46245"/>
    <lineage>
        <taxon>Eukaryota</taxon>
        <taxon>Metazoa</taxon>
        <taxon>Ecdysozoa</taxon>
        <taxon>Arthropoda</taxon>
        <taxon>Hexapoda</taxon>
        <taxon>Insecta</taxon>
        <taxon>Pterygota</taxon>
        <taxon>Neoptera</taxon>
        <taxon>Endopterygota</taxon>
        <taxon>Diptera</taxon>
        <taxon>Brachycera</taxon>
        <taxon>Muscomorpha</taxon>
        <taxon>Ephydroidea</taxon>
        <taxon>Drosophilidae</taxon>
        <taxon>Drosophila</taxon>
        <taxon>Sophophora</taxon>
    </lineage>
</organism>
<keyword evidence="2" id="KW-1185">Reference proteome</keyword>
<dbReference type="FunCoup" id="A0A6I8UVG3">
    <property type="interactions" value="11"/>
</dbReference>
<evidence type="ECO:0000313" key="3">
    <source>
        <dbReference type="RefSeq" id="XP_001361534.5"/>
    </source>
</evidence>
<feature type="compositionally biased region" description="Low complexity" evidence="1">
    <location>
        <begin position="263"/>
        <end position="281"/>
    </location>
</feature>
<feature type="compositionally biased region" description="Polar residues" evidence="1">
    <location>
        <begin position="1175"/>
        <end position="1187"/>
    </location>
</feature>
<feature type="region of interest" description="Disordered" evidence="1">
    <location>
        <begin position="773"/>
        <end position="1187"/>
    </location>
</feature>
<feature type="compositionally biased region" description="Polar residues" evidence="1">
    <location>
        <begin position="80"/>
        <end position="96"/>
    </location>
</feature>
<evidence type="ECO:0000313" key="2">
    <source>
        <dbReference type="Proteomes" id="UP000001819"/>
    </source>
</evidence>
<feature type="compositionally biased region" description="Basic and acidic residues" evidence="1">
    <location>
        <begin position="567"/>
        <end position="629"/>
    </location>
</feature>
<feature type="compositionally biased region" description="Low complexity" evidence="1">
    <location>
        <begin position="781"/>
        <end position="792"/>
    </location>
</feature>
<feature type="compositionally biased region" description="Polar residues" evidence="1">
    <location>
        <begin position="391"/>
        <end position="408"/>
    </location>
</feature>
<feature type="compositionally biased region" description="Low complexity" evidence="1">
    <location>
        <begin position="422"/>
        <end position="432"/>
    </location>
</feature>
<feature type="compositionally biased region" description="Polar residues" evidence="1">
    <location>
        <begin position="552"/>
        <end position="562"/>
    </location>
</feature>
<feature type="compositionally biased region" description="Polar residues" evidence="1">
    <location>
        <begin position="38"/>
        <end position="47"/>
    </location>
</feature>
<sequence>MQQQQQQQSGATTANGGPRVSFNRDVHVKRIGKRPSEYESSPVQSYHQLPPDIDPADIRKEAALVIAQAGRHHSKAENGENISNFRNKQRRQSASDAQRFHSLPTRKKKGKPVARSASDASTKKPASKRPSIFGLFSRKSDSNVSQLERDPRFEDGGARRLVRSKSDVGGRSPADSSRVTKRPEAAASTSASKQQLSPIIEQAQREDFFEKDYFRERERRKSDAVTLREKDESGLSELLARSRSQVEPDGSLLKREPPPAPGGPSSSSSASASASASISAGIRDRIETLKAKSNENMHSSQQPAERLPLTKGRTVDGLVKRLSMERFSPQPYISQPGFSYIRPNEGITYAQLDHSPLDETRQRSPLGRDMRSPQREYAPPRPPRANDRSQHSPGQEQGQGSYSPTSNGGAPLPPRVSHSHSHSPSPWQQLSPRNLSDEDEGLGYEPRKVYYEDEYPNASRREPEPPIVPVIRSVSPSPYLDELGYRRAQLETRILTRRFGEGVATLERQRDLHRAEQQPERERDRARVYLSPEREEEQRFHRLAVRPELSSEYPQQERSQVDGTLPKMEKTSRYRHTKYYDDGHGGVKETYVRETQKDGQIRESRHRERIGERERDYNSADRLEQEPKSLDSQLTGGTDLYRSSPELRAQQHQTAASSHQTQDHWQSSLKRDKLQQRSFDKGDSGIENDFRKESFNGDLTTRWRKRTALDDIRSCESFLRKERRDSAQQRQLQRQAIPARLRRENSYVYRERSIDDGSHFDPHLDKYPVATSTLRRREQHSQSQSQSQTQTQSREDSSTLKRNKKLGGFEKVKQLFTGAGSGSHGGSGRSSGSNVSSGKKERLSNGHSNGSTLSRRDKEKQREKEREKERERYMVREEEMRSRYREHQALAEETSREPKTIDISMRRRLSTPKASPLLLKRSSADKPPKKLSQKTKEATATPSPVKVEKTSWFKSLDRRAKSSPKELNVSVNGHSENTSSLKRSKRNGATAAPAKNLRFFGDTDLDSNPPTISKASSMPRSRPSLGQSKHSQSAYNLDRSPPPPSRDYRHTLSGQSQGQSAVSSRQRASSMQHLDNGSDEVDFRKRRHYSRSRELHDISESGSEPEPAERHKRSSTQRAMSLERSAAEGPRGQRFEDRPLMGPPKPARSAERRGLLSSLGQENVGYGRDRFPAESSGTEGESSLHSQRSVVYLHATTVGDIPQPYNLRRRSVSREDLRKGGAGAVKLQQPPPLQPMTRTVSRSVSMLAPWKPKHISEGYEINYSQEQNKRMSTLPRKPPPHNGATSASTLSRLGRKNDTSTLSTPSRRYHMDSLDRPPPPRSVLSASNLRSAKTK</sequence>
<feature type="compositionally biased region" description="Low complexity" evidence="1">
    <location>
        <begin position="1053"/>
        <end position="1070"/>
    </location>
</feature>
<feature type="compositionally biased region" description="Basic and acidic residues" evidence="1">
    <location>
        <begin position="282"/>
        <end position="295"/>
    </location>
</feature>
<feature type="compositionally biased region" description="Polar residues" evidence="1">
    <location>
        <begin position="187"/>
        <end position="197"/>
    </location>
</feature>